<dbReference type="InterPro" id="IPR011333">
    <property type="entry name" value="SKP1/BTB/POZ_sf"/>
</dbReference>
<dbReference type="Pfam" id="PF00651">
    <property type="entry name" value="BTB"/>
    <property type="match status" value="1"/>
</dbReference>
<dbReference type="SUPFAM" id="SSF54695">
    <property type="entry name" value="POZ domain"/>
    <property type="match status" value="1"/>
</dbReference>
<dbReference type="Gene3D" id="3.30.710.10">
    <property type="entry name" value="Potassium Channel Kv1.1, Chain A"/>
    <property type="match status" value="1"/>
</dbReference>
<comment type="caution">
    <text evidence="6">The sequence shown here is derived from an EMBL/GenBank/DDBJ whole genome shotgun (WGS) entry which is preliminary data.</text>
</comment>
<dbReference type="InterPro" id="IPR000210">
    <property type="entry name" value="BTB/POZ_dom"/>
</dbReference>
<evidence type="ECO:0000256" key="2">
    <source>
        <dbReference type="ARBA" id="ARBA00022786"/>
    </source>
</evidence>
<comment type="similarity">
    <text evidence="3">Belongs to the NPH3 family.</text>
</comment>
<dbReference type="PROSITE" id="PS50097">
    <property type="entry name" value="BTB"/>
    <property type="match status" value="1"/>
</dbReference>
<proteinExistence type="inferred from homology"/>
<protein>
    <submittedName>
        <fullName evidence="6">BTB/POZ domain-containing protein</fullName>
    </submittedName>
</protein>
<organism evidence="6 7">
    <name type="scientific">Carex littledalei</name>
    <dbReference type="NCBI Taxonomy" id="544730"/>
    <lineage>
        <taxon>Eukaryota</taxon>
        <taxon>Viridiplantae</taxon>
        <taxon>Streptophyta</taxon>
        <taxon>Embryophyta</taxon>
        <taxon>Tracheophyta</taxon>
        <taxon>Spermatophyta</taxon>
        <taxon>Magnoliopsida</taxon>
        <taxon>Liliopsida</taxon>
        <taxon>Poales</taxon>
        <taxon>Cyperaceae</taxon>
        <taxon>Cyperoideae</taxon>
        <taxon>Cariceae</taxon>
        <taxon>Carex</taxon>
        <taxon>Carex subgen. Euthyceras</taxon>
    </lineage>
</organism>
<keyword evidence="2" id="KW-0833">Ubl conjugation pathway</keyword>
<sequence>MAFEASIISLDADRKRMSYLHPEVMIEVEDVIFHLHKIPLITRSPILRNLIHAHSTEESDTCAFALHGFPGGAHSFELVVKFCYGRKIELTSVNVVPLLCAAFYLHMTEKFSKDNLIAETEIFFSNKVLPSGTESIQALLSCEEVFIQAEELGFISRCLDSVAKYMMKNTELIYPQHDLLWSEIRCMSPTHLELTQSSLCWWFDDLCSLSLDLFRRLISVMEEKGHDPLFIFNVIMYYARKYNPGLDPDSTGIWSIEERFVLEQIVFMLPAKKGVTSTNFLLSMLSAGTMLSVSPACIHIIERRIGAQLDESTLEDLLIPIFGDTTYNTEVIKSIIENFVKENSHVEKVPSNTAIAKLLDRYLAYVAADASLNMEMFMSLAAVVPRNARPCHDDLYRAINSFMEYHPWLSEEEKIKLCQVLDIKMMSEDACNDASENGELPFLFKLKVHFNRFLHFRRSLARDGAK</sequence>
<dbReference type="AlphaFoldDB" id="A0A833QWH1"/>
<evidence type="ECO:0000256" key="3">
    <source>
        <dbReference type="PROSITE-ProRule" id="PRU00982"/>
    </source>
</evidence>
<dbReference type="UniPathway" id="UPA00143"/>
<name>A0A833QWH1_9POAL</name>
<dbReference type="PANTHER" id="PTHR32370">
    <property type="entry name" value="OS12G0117600 PROTEIN"/>
    <property type="match status" value="1"/>
</dbReference>
<dbReference type="GO" id="GO:0016567">
    <property type="term" value="P:protein ubiquitination"/>
    <property type="evidence" value="ECO:0007669"/>
    <property type="project" value="UniProtKB-UniPathway"/>
</dbReference>
<keyword evidence="7" id="KW-1185">Reference proteome</keyword>
<accession>A0A833QWH1</accession>
<dbReference type="PROSITE" id="PS51649">
    <property type="entry name" value="NPH3"/>
    <property type="match status" value="1"/>
</dbReference>
<evidence type="ECO:0000256" key="1">
    <source>
        <dbReference type="ARBA" id="ARBA00004906"/>
    </source>
</evidence>
<evidence type="ECO:0000259" key="4">
    <source>
        <dbReference type="PROSITE" id="PS50097"/>
    </source>
</evidence>
<evidence type="ECO:0000313" key="7">
    <source>
        <dbReference type="Proteomes" id="UP000623129"/>
    </source>
</evidence>
<dbReference type="Proteomes" id="UP000623129">
    <property type="component" value="Unassembled WGS sequence"/>
</dbReference>
<dbReference type="EMBL" id="SWLB01000017">
    <property type="protein sequence ID" value="KAF3327182.1"/>
    <property type="molecule type" value="Genomic_DNA"/>
</dbReference>
<evidence type="ECO:0000259" key="5">
    <source>
        <dbReference type="PROSITE" id="PS51649"/>
    </source>
</evidence>
<dbReference type="InterPro" id="IPR027356">
    <property type="entry name" value="NPH3_dom"/>
</dbReference>
<reference evidence="6" key="1">
    <citation type="submission" date="2020-01" db="EMBL/GenBank/DDBJ databases">
        <title>Genome sequence of Kobresia littledalei, the first chromosome-level genome in the family Cyperaceae.</title>
        <authorList>
            <person name="Qu G."/>
        </authorList>
    </citation>
    <scope>NUCLEOTIDE SEQUENCE</scope>
    <source>
        <strain evidence="6">C.B.Clarke</strain>
        <tissue evidence="6">Leaf</tissue>
    </source>
</reference>
<comment type="pathway">
    <text evidence="1">Protein modification; protein ubiquitination.</text>
</comment>
<feature type="domain" description="NPH3" evidence="5">
    <location>
        <begin position="200"/>
        <end position="455"/>
    </location>
</feature>
<gene>
    <name evidence="6" type="ORF">FCM35_KLT07300</name>
</gene>
<dbReference type="Pfam" id="PF03000">
    <property type="entry name" value="NPH3"/>
    <property type="match status" value="1"/>
</dbReference>
<dbReference type="InterPro" id="IPR043454">
    <property type="entry name" value="NPH3/RPT2-like"/>
</dbReference>
<dbReference type="OrthoDB" id="624345at2759"/>
<evidence type="ECO:0000313" key="6">
    <source>
        <dbReference type="EMBL" id="KAF3327182.1"/>
    </source>
</evidence>
<feature type="domain" description="BTB" evidence="4">
    <location>
        <begin position="22"/>
        <end position="92"/>
    </location>
</feature>